<reference evidence="1 2" key="1">
    <citation type="submission" date="2019-05" db="EMBL/GenBank/DDBJ databases">
        <authorList>
            <person name="Chen C."/>
        </authorList>
    </citation>
    <scope>NUCLEOTIDE SEQUENCE [LARGE SCALE GENOMIC DNA]</scope>
    <source>
        <strain evidence="1 2">HB172198</strain>
    </source>
</reference>
<evidence type="ECO:0000313" key="2">
    <source>
        <dbReference type="Proteomes" id="UP000300879"/>
    </source>
</evidence>
<name>A0A4P8XLV2_9BACL</name>
<dbReference type="RefSeq" id="WP_138226590.1">
    <property type="nucleotide sequence ID" value="NZ_CP040396.1"/>
</dbReference>
<proteinExistence type="predicted"/>
<accession>A0A4P8XLV2</accession>
<dbReference type="EMBL" id="CP040396">
    <property type="protein sequence ID" value="QCT03767.1"/>
    <property type="molecule type" value="Genomic_DNA"/>
</dbReference>
<gene>
    <name evidence="1" type="ORF">E6C60_3056</name>
</gene>
<evidence type="ECO:0000313" key="1">
    <source>
        <dbReference type="EMBL" id="QCT03767.1"/>
    </source>
</evidence>
<protein>
    <submittedName>
        <fullName evidence="1">Uncharacterized protein</fullName>
    </submittedName>
</protein>
<organism evidence="1 2">
    <name type="scientific">Paenibacillus algicola</name>
    <dbReference type="NCBI Taxonomy" id="2565926"/>
    <lineage>
        <taxon>Bacteria</taxon>
        <taxon>Bacillati</taxon>
        <taxon>Bacillota</taxon>
        <taxon>Bacilli</taxon>
        <taxon>Bacillales</taxon>
        <taxon>Paenibacillaceae</taxon>
        <taxon>Paenibacillus</taxon>
    </lineage>
</organism>
<sequence length="109" mass="12865">MQEFIVLAVPVIDYPVKGYQPGDLRLKLQEEVNELIEEVEAADFDQRRMLSELMDVPQVTIGLIRQQAREMLPPQEATRVVDNVIRRANTDHLYKIKEYARQRNWEISR</sequence>
<dbReference type="AlphaFoldDB" id="A0A4P8XLV2"/>
<dbReference type="Proteomes" id="UP000300879">
    <property type="component" value="Chromosome"/>
</dbReference>
<dbReference type="OrthoDB" id="2656273at2"/>
<dbReference type="KEGG" id="palo:E6C60_3056"/>
<keyword evidence="2" id="KW-1185">Reference proteome</keyword>